<organism evidence="1 2">
    <name type="scientific">Sarcophilus harrisii</name>
    <name type="common">Tasmanian devil</name>
    <name type="synonym">Sarcophilus laniarius</name>
    <dbReference type="NCBI Taxonomy" id="9305"/>
    <lineage>
        <taxon>Eukaryota</taxon>
        <taxon>Metazoa</taxon>
        <taxon>Chordata</taxon>
        <taxon>Craniata</taxon>
        <taxon>Vertebrata</taxon>
        <taxon>Euteleostomi</taxon>
        <taxon>Mammalia</taxon>
        <taxon>Metatheria</taxon>
        <taxon>Dasyuromorphia</taxon>
        <taxon>Dasyuridae</taxon>
        <taxon>Sarcophilus</taxon>
    </lineage>
</organism>
<keyword evidence="2" id="KW-1185">Reference proteome</keyword>
<dbReference type="Proteomes" id="UP000007648">
    <property type="component" value="Unassembled WGS sequence"/>
</dbReference>
<evidence type="ECO:0000313" key="2">
    <source>
        <dbReference type="Proteomes" id="UP000007648"/>
    </source>
</evidence>
<dbReference type="FunCoup" id="G3VZ32">
    <property type="interactions" value="6"/>
</dbReference>
<dbReference type="HOGENOM" id="CLU_081890_1_0_1"/>
<reference evidence="1" key="3">
    <citation type="submission" date="2025-09" db="UniProtKB">
        <authorList>
            <consortium name="Ensembl"/>
        </authorList>
    </citation>
    <scope>IDENTIFICATION</scope>
</reference>
<gene>
    <name evidence="1" type="primary">SPMIP8</name>
</gene>
<dbReference type="PANTHER" id="PTHR35348:SF1">
    <property type="entry name" value="TESTIS, PROSTATE AND PLACENTA-EXPRESSED PROTEIN"/>
    <property type="match status" value="1"/>
</dbReference>
<dbReference type="PANTHER" id="PTHR35348">
    <property type="entry name" value="TESTIS, PROSTATE AND PLACENTA-EXPRESSED PROTEIN"/>
    <property type="match status" value="1"/>
</dbReference>
<dbReference type="GeneTree" id="ENSGT00390000013928"/>
<name>G3VZ32_SARHA</name>
<proteinExistence type="predicted"/>
<dbReference type="GO" id="GO:0030317">
    <property type="term" value="P:flagellated sperm motility"/>
    <property type="evidence" value="ECO:0007669"/>
    <property type="project" value="Ensembl"/>
</dbReference>
<dbReference type="Pfam" id="PF22574">
    <property type="entry name" value="SPMIP8"/>
    <property type="match status" value="1"/>
</dbReference>
<evidence type="ECO:0000313" key="1">
    <source>
        <dbReference type="Ensembl" id="ENSSHAP00000008437.2"/>
    </source>
</evidence>
<dbReference type="InParanoid" id="G3VZ32"/>
<dbReference type="AlphaFoldDB" id="G3VZ32"/>
<dbReference type="eggNOG" id="ENOG502R4EY">
    <property type="taxonomic scope" value="Eukaryota"/>
</dbReference>
<dbReference type="OMA" id="YPQYSRN"/>
<dbReference type="GO" id="GO:0160111">
    <property type="term" value="C:axonemal A tubule inner sheath"/>
    <property type="evidence" value="ECO:0007669"/>
    <property type="project" value="Ensembl"/>
</dbReference>
<protein>
    <submittedName>
        <fullName evidence="1">Sperm microtubule inner protein 8</fullName>
    </submittedName>
</protein>
<dbReference type="InterPro" id="IPR034584">
    <property type="entry name" value="SPMIP8"/>
</dbReference>
<sequence>MARITDKVPWSDNSVKGCISPTIVFPKPPKRNMLSGVKQQLYHPYLPTLRQMDMDTVLGKLPEEHCQTSTYCTKDDFNNAHFSLLGIPNKNLNGLEFTGTGQMLRKRFQRGKMTSLAPCINQIDWPCHSRAIEDWTHFVSNSGEFKLPPVDKKDEDFGSYAVRCLKPDITQCWRYCLNQNPSFYEYGQPPMPNDTTNSYRSFRSPYRQVNQLTPWH</sequence>
<reference evidence="1 2" key="1">
    <citation type="journal article" date="2011" name="Proc. Natl. Acad. Sci. U.S.A.">
        <title>Genetic diversity and population structure of the endangered marsupial Sarcophilus harrisii (Tasmanian devil).</title>
        <authorList>
            <person name="Miller W."/>
            <person name="Hayes V.M."/>
            <person name="Ratan A."/>
            <person name="Petersen D.C."/>
            <person name="Wittekindt N.E."/>
            <person name="Miller J."/>
            <person name="Walenz B."/>
            <person name="Knight J."/>
            <person name="Qi J."/>
            <person name="Zhao F."/>
            <person name="Wang Q."/>
            <person name="Bedoya-Reina O.C."/>
            <person name="Katiyar N."/>
            <person name="Tomsho L.P."/>
            <person name="Kasson L.M."/>
            <person name="Hardie R.A."/>
            <person name="Woodbridge P."/>
            <person name="Tindall E.A."/>
            <person name="Bertelsen M.F."/>
            <person name="Dixon D."/>
            <person name="Pyecroft S."/>
            <person name="Helgen K.M."/>
            <person name="Lesk A.M."/>
            <person name="Pringle T.H."/>
            <person name="Patterson N."/>
            <person name="Zhang Y."/>
            <person name="Kreiss A."/>
            <person name="Woods G.M."/>
            <person name="Jones M.E."/>
            <person name="Schuster S.C."/>
        </authorList>
    </citation>
    <scope>NUCLEOTIDE SEQUENCE [LARGE SCALE GENOMIC DNA]</scope>
</reference>
<dbReference type="Ensembl" id="ENSSHAT00000008506.2">
    <property type="protein sequence ID" value="ENSSHAP00000008437.2"/>
    <property type="gene ID" value="ENSSHAG00000007313.2"/>
</dbReference>
<dbReference type="GO" id="GO:0036126">
    <property type="term" value="C:sperm flagellum"/>
    <property type="evidence" value="ECO:0007669"/>
    <property type="project" value="Ensembl"/>
</dbReference>
<reference evidence="1" key="2">
    <citation type="submission" date="2025-08" db="UniProtKB">
        <authorList>
            <consortium name="Ensembl"/>
        </authorList>
    </citation>
    <scope>IDENTIFICATION</scope>
</reference>
<accession>G3VZ32</accession>
<dbReference type="OrthoDB" id="9970246at2759"/>